<keyword evidence="2 4" id="KW-0863">Zinc-finger</keyword>
<dbReference type="GO" id="GO:0008270">
    <property type="term" value="F:zinc ion binding"/>
    <property type="evidence" value="ECO:0007669"/>
    <property type="project" value="UniProtKB-KW"/>
</dbReference>
<dbReference type="AlphaFoldDB" id="A0A371E6P0"/>
<organism evidence="7 8">
    <name type="scientific">Mucuna pruriens</name>
    <name type="common">Velvet bean</name>
    <name type="synonym">Dolichos pruriens</name>
    <dbReference type="NCBI Taxonomy" id="157652"/>
    <lineage>
        <taxon>Eukaryota</taxon>
        <taxon>Viridiplantae</taxon>
        <taxon>Streptophyta</taxon>
        <taxon>Embryophyta</taxon>
        <taxon>Tracheophyta</taxon>
        <taxon>Spermatophyta</taxon>
        <taxon>Magnoliopsida</taxon>
        <taxon>eudicotyledons</taxon>
        <taxon>Gunneridae</taxon>
        <taxon>Pentapetalae</taxon>
        <taxon>rosids</taxon>
        <taxon>fabids</taxon>
        <taxon>Fabales</taxon>
        <taxon>Fabaceae</taxon>
        <taxon>Papilionoideae</taxon>
        <taxon>50 kb inversion clade</taxon>
        <taxon>NPAAA clade</taxon>
        <taxon>indigoferoid/millettioid clade</taxon>
        <taxon>Phaseoleae</taxon>
        <taxon>Mucuna</taxon>
    </lineage>
</organism>
<dbReference type="STRING" id="157652.A0A371E6P0"/>
<feature type="zinc finger region" description="TRAF-type" evidence="4">
    <location>
        <begin position="216"/>
        <end position="263"/>
    </location>
</feature>
<reference evidence="7" key="1">
    <citation type="submission" date="2018-05" db="EMBL/GenBank/DDBJ databases">
        <title>Draft genome of Mucuna pruriens seed.</title>
        <authorList>
            <person name="Nnadi N.E."/>
            <person name="Vos R."/>
            <person name="Hasami M.H."/>
            <person name="Devisetty U.K."/>
            <person name="Aguiy J.C."/>
        </authorList>
    </citation>
    <scope>NUCLEOTIDE SEQUENCE [LARGE SCALE GENOMIC DNA]</scope>
    <source>
        <strain evidence="7">JCA_2017</strain>
    </source>
</reference>
<dbReference type="Pfam" id="PF02176">
    <property type="entry name" value="zf-TRAF"/>
    <property type="match status" value="1"/>
</dbReference>
<dbReference type="PANTHER" id="PTHR10131">
    <property type="entry name" value="TNF RECEPTOR ASSOCIATED FACTOR"/>
    <property type="match status" value="1"/>
</dbReference>
<dbReference type="OrthoDB" id="1737200at2759"/>
<feature type="region of interest" description="Disordered" evidence="5">
    <location>
        <begin position="342"/>
        <end position="409"/>
    </location>
</feature>
<feature type="domain" description="TRAF-type" evidence="6">
    <location>
        <begin position="216"/>
        <end position="263"/>
    </location>
</feature>
<dbReference type="InterPro" id="IPR001293">
    <property type="entry name" value="Znf_TRAF"/>
</dbReference>
<dbReference type="Proteomes" id="UP000257109">
    <property type="component" value="Unassembled WGS sequence"/>
</dbReference>
<sequence length="409" mass="45293">MEVPPIDVDLGPKKIEPEKEEGPLLHCDFCDAEVVHKLAQMFLPGLASACVDNTTGDPFKTPGSVAVDLRKEMIDCITQKSESFVAESVITEGGPDGVVLEHPFDIISYFVDEFVNSKRNLLSQVSGWLLSDKREDKIDDLIQEMEMNGFWSLDRRETLAKTLLENVDFKSSFHCSMSFNSAQDLANHVDACNFKPLICQNVGCNARFSAGHLEDHDSNCDFKIVPCEQKCTERIMRLEMDRHCITVCPMKLVNCPFHAVGCKSAVALNVVGKHCSDDIESHLLLILKGIHQEASDEDLKRGVEQIVQTSSRSKLAEAQDVKSFKNIVKDLEAKLGPLEVSAKEKTSAETVAKNEDSEESSTKTKGKEQHTQALNPLDRAEVSATLDKTCAENAINNENSEHKENGKQG</sequence>
<comment type="caution">
    <text evidence="7">The sequence shown here is derived from an EMBL/GenBank/DDBJ whole genome shotgun (WGS) entry which is preliminary data.</text>
</comment>
<dbReference type="SUPFAM" id="SSF49599">
    <property type="entry name" value="TRAF domain-like"/>
    <property type="match status" value="1"/>
</dbReference>
<dbReference type="Gene3D" id="3.30.40.10">
    <property type="entry name" value="Zinc/RING finger domain, C3HC4 (zinc finger)"/>
    <property type="match status" value="1"/>
</dbReference>
<evidence type="ECO:0000256" key="1">
    <source>
        <dbReference type="ARBA" id="ARBA00022723"/>
    </source>
</evidence>
<proteinExistence type="predicted"/>
<keyword evidence="3 4" id="KW-0862">Zinc</keyword>
<protein>
    <submittedName>
        <fullName evidence="7">TNF receptor-associated factor 5</fullName>
    </submittedName>
</protein>
<gene>
    <name evidence="7" type="primary">Traf5</name>
    <name evidence="7" type="ORF">CR513_60046</name>
</gene>
<evidence type="ECO:0000313" key="7">
    <source>
        <dbReference type="EMBL" id="RDX61702.1"/>
    </source>
</evidence>
<keyword evidence="7" id="KW-0675">Receptor</keyword>
<keyword evidence="1 4" id="KW-0479">Metal-binding</keyword>
<dbReference type="EMBL" id="QJKJ01015977">
    <property type="protein sequence ID" value="RDX61702.1"/>
    <property type="molecule type" value="Genomic_DNA"/>
</dbReference>
<dbReference type="InterPro" id="IPR013083">
    <property type="entry name" value="Znf_RING/FYVE/PHD"/>
</dbReference>
<evidence type="ECO:0000256" key="5">
    <source>
        <dbReference type="SAM" id="MobiDB-lite"/>
    </source>
</evidence>
<feature type="compositionally biased region" description="Basic and acidic residues" evidence="5">
    <location>
        <begin position="342"/>
        <end position="370"/>
    </location>
</feature>
<dbReference type="PANTHER" id="PTHR10131:SF161">
    <property type="entry name" value="F26K24.24 PROTEIN"/>
    <property type="match status" value="1"/>
</dbReference>
<evidence type="ECO:0000256" key="3">
    <source>
        <dbReference type="ARBA" id="ARBA00022833"/>
    </source>
</evidence>
<accession>A0A371E6P0</accession>
<evidence type="ECO:0000313" key="8">
    <source>
        <dbReference type="Proteomes" id="UP000257109"/>
    </source>
</evidence>
<evidence type="ECO:0000256" key="4">
    <source>
        <dbReference type="PROSITE-ProRule" id="PRU00207"/>
    </source>
</evidence>
<evidence type="ECO:0000256" key="2">
    <source>
        <dbReference type="ARBA" id="ARBA00022771"/>
    </source>
</evidence>
<keyword evidence="8" id="KW-1185">Reference proteome</keyword>
<feature type="compositionally biased region" description="Basic and acidic residues" evidence="5">
    <location>
        <begin position="399"/>
        <end position="409"/>
    </location>
</feature>
<evidence type="ECO:0000259" key="6">
    <source>
        <dbReference type="PROSITE" id="PS50145"/>
    </source>
</evidence>
<feature type="non-terminal residue" evidence="7">
    <location>
        <position position="1"/>
    </location>
</feature>
<name>A0A371E6P0_MUCPR</name>
<dbReference type="PROSITE" id="PS50145">
    <property type="entry name" value="ZF_TRAF"/>
    <property type="match status" value="1"/>
</dbReference>